<keyword evidence="2" id="KW-1185">Reference proteome</keyword>
<proteinExistence type="predicted"/>
<dbReference type="AlphaFoldDB" id="A0A4Z2JGT3"/>
<name>A0A4Z2JGT3_9TELE</name>
<dbReference type="EMBL" id="SRLO01000003">
    <property type="protein sequence ID" value="TNN88954.1"/>
    <property type="molecule type" value="Genomic_DNA"/>
</dbReference>
<dbReference type="OrthoDB" id="167668at2759"/>
<protein>
    <submittedName>
        <fullName evidence="1">Uncharacterized protein</fullName>
    </submittedName>
</protein>
<dbReference type="Proteomes" id="UP000314294">
    <property type="component" value="Unassembled WGS sequence"/>
</dbReference>
<reference evidence="1 2" key="1">
    <citation type="submission" date="2019-03" db="EMBL/GenBank/DDBJ databases">
        <title>First draft genome of Liparis tanakae, snailfish: a comprehensive survey of snailfish specific genes.</title>
        <authorList>
            <person name="Kim W."/>
            <person name="Song I."/>
            <person name="Jeong J.-H."/>
            <person name="Kim D."/>
            <person name="Kim S."/>
            <person name="Ryu S."/>
            <person name="Song J.Y."/>
            <person name="Lee S.K."/>
        </authorList>
    </citation>
    <scope>NUCLEOTIDE SEQUENCE [LARGE SCALE GENOMIC DNA]</scope>
    <source>
        <tissue evidence="1">Muscle</tissue>
    </source>
</reference>
<evidence type="ECO:0000313" key="2">
    <source>
        <dbReference type="Proteomes" id="UP000314294"/>
    </source>
</evidence>
<sequence length="75" mass="7963">MSPPVVVGLWFTGVLWRGEAGGAVSSSALLTVEDRRQAAQGGLFLSCRFCGKRGTGTEGEGERLQGVLRRSRVVV</sequence>
<organism evidence="1 2">
    <name type="scientific">Liparis tanakae</name>
    <name type="common">Tanaka's snailfish</name>
    <dbReference type="NCBI Taxonomy" id="230148"/>
    <lineage>
        <taxon>Eukaryota</taxon>
        <taxon>Metazoa</taxon>
        <taxon>Chordata</taxon>
        <taxon>Craniata</taxon>
        <taxon>Vertebrata</taxon>
        <taxon>Euteleostomi</taxon>
        <taxon>Actinopterygii</taxon>
        <taxon>Neopterygii</taxon>
        <taxon>Teleostei</taxon>
        <taxon>Neoteleostei</taxon>
        <taxon>Acanthomorphata</taxon>
        <taxon>Eupercaria</taxon>
        <taxon>Perciformes</taxon>
        <taxon>Cottioidei</taxon>
        <taxon>Cottales</taxon>
        <taxon>Liparidae</taxon>
        <taxon>Liparis</taxon>
    </lineage>
</organism>
<evidence type="ECO:0000313" key="1">
    <source>
        <dbReference type="EMBL" id="TNN88954.1"/>
    </source>
</evidence>
<accession>A0A4Z2JGT3</accession>
<comment type="caution">
    <text evidence="1">The sequence shown here is derived from an EMBL/GenBank/DDBJ whole genome shotgun (WGS) entry which is preliminary data.</text>
</comment>
<gene>
    <name evidence="1" type="ORF">EYF80_000832</name>
</gene>